<reference evidence="2" key="1">
    <citation type="submission" date="2017-09" db="EMBL/GenBank/DDBJ databases">
        <authorList>
            <person name="Regsiter A."/>
            <person name="William W."/>
        </authorList>
    </citation>
    <scope>NUCLEOTIDE SEQUENCE [LARGE SCALE GENOMIC DNA]</scope>
    <source>
        <strain evidence="2">500-1</strain>
    </source>
</reference>
<organism evidence="1 2">
    <name type="scientific">Pseudodesulfovibrio profundus</name>
    <dbReference type="NCBI Taxonomy" id="57320"/>
    <lineage>
        <taxon>Bacteria</taxon>
        <taxon>Pseudomonadati</taxon>
        <taxon>Thermodesulfobacteriota</taxon>
        <taxon>Desulfovibrionia</taxon>
        <taxon>Desulfovibrionales</taxon>
        <taxon>Desulfovibrionaceae</taxon>
    </lineage>
</organism>
<dbReference type="Proteomes" id="UP000219215">
    <property type="component" value="Chromosome DPRO"/>
</dbReference>
<keyword evidence="2" id="KW-1185">Reference proteome</keyword>
<dbReference type="AlphaFoldDB" id="A0A2C8FDK4"/>
<dbReference type="EMBL" id="LT907975">
    <property type="protein sequence ID" value="SOB59972.1"/>
    <property type="molecule type" value="Genomic_DNA"/>
</dbReference>
<dbReference type="RefSeq" id="WP_097012763.1">
    <property type="nucleotide sequence ID" value="NZ_LT907975.1"/>
</dbReference>
<evidence type="ECO:0000313" key="2">
    <source>
        <dbReference type="Proteomes" id="UP000219215"/>
    </source>
</evidence>
<proteinExistence type="predicted"/>
<accession>A0A2C8FDK4</accession>
<dbReference type="OrthoDB" id="5540960at2"/>
<evidence type="ECO:0000313" key="1">
    <source>
        <dbReference type="EMBL" id="SOB59972.1"/>
    </source>
</evidence>
<dbReference type="KEGG" id="pprf:DPRO_3062"/>
<name>A0A2C8FDK4_9BACT</name>
<protein>
    <submittedName>
        <fullName evidence="1">Uncharacterized protein</fullName>
    </submittedName>
</protein>
<sequence length="93" mass="10648">MSNRYEYTEEDDVLACYVAKYGEEILISPITASKTRGMTEESFKARVENFKAIEGKSRLTHVAEMSREVYETYKPVSKGQHRTFCLSILGISK</sequence>
<gene>
    <name evidence="1" type="ORF">DPRO_3062</name>
</gene>